<reference evidence="5" key="1">
    <citation type="submission" date="2018-04" db="EMBL/GenBank/DDBJ databases">
        <title>Draft Genome Sequences of 10 Lactobacillus Species from 22 Commercial Probiotic Products.</title>
        <authorList>
            <person name="Gangiredla J."/>
            <person name="Barnaba T.J."/>
            <person name="Mammel M.K."/>
            <person name="Lacher D.W."/>
            <person name="Elkins C.A."/>
            <person name="Lampel K.A."/>
            <person name="Whitehouse C.A."/>
            <person name="Tartera C."/>
        </authorList>
    </citation>
    <scope>NUCLEOTIDE SEQUENCE [LARGE SCALE GENOMIC DNA]</scope>
    <source>
        <strain evidence="5">DS12_10</strain>
    </source>
</reference>
<accession>A0A2T5Q2U5</accession>
<evidence type="ECO:0000259" key="3">
    <source>
        <dbReference type="Pfam" id="PF13240"/>
    </source>
</evidence>
<feature type="transmembrane region" description="Helical" evidence="2">
    <location>
        <begin position="56"/>
        <end position="77"/>
    </location>
</feature>
<dbReference type="InterPro" id="IPR026870">
    <property type="entry name" value="Zinc_ribbon_dom"/>
</dbReference>
<comment type="caution">
    <text evidence="4">The sequence shown here is derived from an EMBL/GenBank/DDBJ whole genome shotgun (WGS) entry which is preliminary data.</text>
</comment>
<proteinExistence type="predicted"/>
<evidence type="ECO:0000256" key="2">
    <source>
        <dbReference type="SAM" id="Phobius"/>
    </source>
</evidence>
<dbReference type="EMBL" id="QAZN01000012">
    <property type="protein sequence ID" value="PTV03609.1"/>
    <property type="molecule type" value="Genomic_DNA"/>
</dbReference>
<feature type="domain" description="Zinc-ribbon" evidence="3">
    <location>
        <begin position="4"/>
        <end position="24"/>
    </location>
</feature>
<dbReference type="Proteomes" id="UP000244083">
    <property type="component" value="Unassembled WGS sequence"/>
</dbReference>
<evidence type="ECO:0000313" key="4">
    <source>
        <dbReference type="EMBL" id="PTV03609.1"/>
    </source>
</evidence>
<keyword evidence="2" id="KW-0812">Transmembrane</keyword>
<sequence length="254" mass="27744">MEKFCPKCGKKVSATAKFCPHCGYNFALRNNNQSISTPKVSREQAKPVKKKRKGKTGILVISLLVVLAAAGGGYYYWNQNSSQTQASQSAKSSSNSTSHRQASQHSIQKSESSSSDDSVEEVKLSNDIGPKESAAAVTYFAAKNDIDGWKSMTNSDDLKVDLSTDDDLLNSLSATGQGMAYVISDDGNSGDRKLVYTIDKDDTINIYSLPSDYDPDSTYQPVKSLLKADMIESINDHHYAFAVKKLQDKVTINQ</sequence>
<feature type="compositionally biased region" description="Low complexity" evidence="1">
    <location>
        <begin position="86"/>
        <end position="98"/>
    </location>
</feature>
<evidence type="ECO:0000313" key="5">
    <source>
        <dbReference type="Proteomes" id="UP000244083"/>
    </source>
</evidence>
<feature type="region of interest" description="Disordered" evidence="1">
    <location>
        <begin position="86"/>
        <end position="127"/>
    </location>
</feature>
<protein>
    <recommendedName>
        <fullName evidence="3">Zinc-ribbon domain-containing protein</fullName>
    </recommendedName>
</protein>
<organism evidence="4 5">
    <name type="scientific">Limosilactobacillus reuteri</name>
    <name type="common">Lactobacillus reuteri</name>
    <dbReference type="NCBI Taxonomy" id="1598"/>
    <lineage>
        <taxon>Bacteria</taxon>
        <taxon>Bacillati</taxon>
        <taxon>Bacillota</taxon>
        <taxon>Bacilli</taxon>
        <taxon>Lactobacillales</taxon>
        <taxon>Lactobacillaceae</taxon>
        <taxon>Limosilactobacillus</taxon>
    </lineage>
</organism>
<evidence type="ECO:0000256" key="1">
    <source>
        <dbReference type="SAM" id="MobiDB-lite"/>
    </source>
</evidence>
<gene>
    <name evidence="4" type="ORF">DB325_06940</name>
</gene>
<keyword evidence="2" id="KW-1133">Transmembrane helix</keyword>
<dbReference type="RefSeq" id="WP_107721722.1">
    <property type="nucleotide sequence ID" value="NZ_QAZN01000012.1"/>
</dbReference>
<dbReference type="AlphaFoldDB" id="A0A2T5Q2U5"/>
<feature type="compositionally biased region" description="Polar residues" evidence="1">
    <location>
        <begin position="99"/>
        <end position="109"/>
    </location>
</feature>
<dbReference type="Pfam" id="PF13240">
    <property type="entry name" value="Zn_Ribbon_1"/>
    <property type="match status" value="1"/>
</dbReference>
<keyword evidence="2" id="KW-0472">Membrane</keyword>
<name>A0A2T5Q2U5_LIMRT</name>